<dbReference type="GeneID" id="36331341"/>
<evidence type="ECO:0000313" key="3">
    <source>
        <dbReference type="Proteomes" id="UP000194127"/>
    </source>
</evidence>
<feature type="compositionally biased region" description="Acidic residues" evidence="1">
    <location>
        <begin position="202"/>
        <end position="213"/>
    </location>
</feature>
<protein>
    <submittedName>
        <fullName evidence="2">Uncharacterized protein</fullName>
    </submittedName>
</protein>
<dbReference type="AlphaFoldDB" id="A0A1X6MSW0"/>
<feature type="region of interest" description="Disordered" evidence="1">
    <location>
        <begin position="195"/>
        <end position="221"/>
    </location>
</feature>
<dbReference type="RefSeq" id="XP_024336278.1">
    <property type="nucleotide sequence ID" value="XM_024486392.1"/>
</dbReference>
<keyword evidence="3" id="KW-1185">Reference proteome</keyword>
<dbReference type="EMBL" id="KZ110602">
    <property type="protein sequence ID" value="OSX59484.1"/>
    <property type="molecule type" value="Genomic_DNA"/>
</dbReference>
<organism evidence="2 3">
    <name type="scientific">Postia placenta MAD-698-R-SB12</name>
    <dbReference type="NCBI Taxonomy" id="670580"/>
    <lineage>
        <taxon>Eukaryota</taxon>
        <taxon>Fungi</taxon>
        <taxon>Dikarya</taxon>
        <taxon>Basidiomycota</taxon>
        <taxon>Agaricomycotina</taxon>
        <taxon>Agaricomycetes</taxon>
        <taxon>Polyporales</taxon>
        <taxon>Adustoporiaceae</taxon>
        <taxon>Rhodonia</taxon>
    </lineage>
</organism>
<accession>A0A1X6MSW0</accession>
<reference evidence="2 3" key="1">
    <citation type="submission" date="2017-04" db="EMBL/GenBank/DDBJ databases">
        <title>Genome Sequence of the Model Brown-Rot Fungus Postia placenta SB12.</title>
        <authorList>
            <consortium name="DOE Joint Genome Institute"/>
            <person name="Gaskell J."/>
            <person name="Kersten P."/>
            <person name="Larrondo L.F."/>
            <person name="Canessa P."/>
            <person name="Martinez D."/>
            <person name="Hibbett D."/>
            <person name="Schmoll M."/>
            <person name="Kubicek C.P."/>
            <person name="Martinez A.T."/>
            <person name="Yadav J."/>
            <person name="Master E."/>
            <person name="Magnuson J.K."/>
            <person name="James T."/>
            <person name="Yaver D."/>
            <person name="Berka R."/>
            <person name="Labutti K."/>
            <person name="Lipzen A."/>
            <person name="Aerts A."/>
            <person name="Barry K."/>
            <person name="Henrissat B."/>
            <person name="Blanchette R."/>
            <person name="Grigoriev I."/>
            <person name="Cullen D."/>
        </authorList>
    </citation>
    <scope>NUCLEOTIDE SEQUENCE [LARGE SCALE GENOMIC DNA]</scope>
    <source>
        <strain evidence="2 3">MAD-698-R-SB12</strain>
    </source>
</reference>
<dbReference type="Proteomes" id="UP000194127">
    <property type="component" value="Unassembled WGS sequence"/>
</dbReference>
<evidence type="ECO:0000313" key="2">
    <source>
        <dbReference type="EMBL" id="OSX59484.1"/>
    </source>
</evidence>
<feature type="region of interest" description="Disordered" evidence="1">
    <location>
        <begin position="40"/>
        <end position="70"/>
    </location>
</feature>
<name>A0A1X6MSW0_9APHY</name>
<evidence type="ECO:0000256" key="1">
    <source>
        <dbReference type="SAM" id="MobiDB-lite"/>
    </source>
</evidence>
<sequence length="241" mass="25870">MSDFIFVKSSRLAQVMQLLARAGFDLYSSDPSNFTAQVRDEAEEADDDLRTPAIPPRPAMTRSQSHSPSGCDVSVLAPDLTYVGLRDDSAETWGLKIVKLVAFPELITVDTVLTTDTVRPPAAGPRERSASVSSSASSCASIISPPPVPFFSFTRTAEGSSLTAPVELLAALFPPSERHMVICSDELDVLDSRAVSPTADPGAEEDEEDDDEGAREAQGPMRCLQIDLRKFGLGQCTPIKP</sequence>
<dbReference type="OrthoDB" id="58529at2759"/>
<proteinExistence type="predicted"/>
<gene>
    <name evidence="2" type="ORF">POSPLADRAFT_1150204</name>
</gene>